<protein>
    <submittedName>
        <fullName evidence="1">Uncharacterized protein</fullName>
    </submittedName>
</protein>
<reference evidence="2" key="1">
    <citation type="journal article" date="2023" name="Nat. Plants">
        <title>Single-cell RNA sequencing provides a high-resolution roadmap for understanding the multicellular compartmentation of specialized metabolism.</title>
        <authorList>
            <person name="Sun S."/>
            <person name="Shen X."/>
            <person name="Li Y."/>
            <person name="Li Y."/>
            <person name="Wang S."/>
            <person name="Li R."/>
            <person name="Zhang H."/>
            <person name="Shen G."/>
            <person name="Guo B."/>
            <person name="Wei J."/>
            <person name="Xu J."/>
            <person name="St-Pierre B."/>
            <person name="Chen S."/>
            <person name="Sun C."/>
        </authorList>
    </citation>
    <scope>NUCLEOTIDE SEQUENCE [LARGE SCALE GENOMIC DNA]</scope>
</reference>
<organism evidence="1 2">
    <name type="scientific">Catharanthus roseus</name>
    <name type="common">Madagascar periwinkle</name>
    <name type="synonym">Vinca rosea</name>
    <dbReference type="NCBI Taxonomy" id="4058"/>
    <lineage>
        <taxon>Eukaryota</taxon>
        <taxon>Viridiplantae</taxon>
        <taxon>Streptophyta</taxon>
        <taxon>Embryophyta</taxon>
        <taxon>Tracheophyta</taxon>
        <taxon>Spermatophyta</taxon>
        <taxon>Magnoliopsida</taxon>
        <taxon>eudicotyledons</taxon>
        <taxon>Gunneridae</taxon>
        <taxon>Pentapetalae</taxon>
        <taxon>asterids</taxon>
        <taxon>lamiids</taxon>
        <taxon>Gentianales</taxon>
        <taxon>Apocynaceae</taxon>
        <taxon>Rauvolfioideae</taxon>
        <taxon>Vinceae</taxon>
        <taxon>Catharanthinae</taxon>
        <taxon>Catharanthus</taxon>
    </lineage>
</organism>
<keyword evidence="2" id="KW-1185">Reference proteome</keyword>
<sequence length="173" mass="18889">MMILVLSQTGQVEFRPPPAVHDPYLAAPTVCPHIPYRSSAQEPLTEFSGPVRQLGEDFFEQMVGVVQPDSSYSTHGYTARDYGILSSEPFMGRQSADLRFEGNRGFGEEPDMDAGDEEQPVPLAHVAPTSGSDGWPHNDKGKGLTGSFMLIMSKILGSRNKRPDKARDVPAPT</sequence>
<accession>A0ACB9ZPV9</accession>
<name>A0ACB9ZPV9_CATRO</name>
<dbReference type="Proteomes" id="UP001060085">
    <property type="component" value="Linkage Group LG08"/>
</dbReference>
<comment type="caution">
    <text evidence="1">The sequence shown here is derived from an EMBL/GenBank/DDBJ whole genome shotgun (WGS) entry which is preliminary data.</text>
</comment>
<evidence type="ECO:0000313" key="2">
    <source>
        <dbReference type="Proteomes" id="UP001060085"/>
    </source>
</evidence>
<gene>
    <name evidence="1" type="ORF">M9H77_35078</name>
</gene>
<dbReference type="EMBL" id="CM044708">
    <property type="protein sequence ID" value="KAI5649073.1"/>
    <property type="molecule type" value="Genomic_DNA"/>
</dbReference>
<evidence type="ECO:0000313" key="1">
    <source>
        <dbReference type="EMBL" id="KAI5649073.1"/>
    </source>
</evidence>
<proteinExistence type="predicted"/>